<evidence type="ECO:0000259" key="6">
    <source>
        <dbReference type="Pfam" id="PF07980"/>
    </source>
</evidence>
<dbReference type="SUPFAM" id="SSF48452">
    <property type="entry name" value="TPR-like"/>
    <property type="match status" value="1"/>
</dbReference>
<evidence type="ECO:0000256" key="3">
    <source>
        <dbReference type="ARBA" id="ARBA00022729"/>
    </source>
</evidence>
<evidence type="ECO:0000256" key="2">
    <source>
        <dbReference type="ARBA" id="ARBA00006275"/>
    </source>
</evidence>
<comment type="similarity">
    <text evidence="2">Belongs to the SusD family.</text>
</comment>
<dbReference type="EMBL" id="SAYW01000006">
    <property type="protein sequence ID" value="RWU05075.1"/>
    <property type="molecule type" value="Genomic_DNA"/>
</dbReference>
<dbReference type="RefSeq" id="WP_113648821.1">
    <property type="nucleotide sequence ID" value="NZ_QMHN01000006.1"/>
</dbReference>
<comment type="subcellular location">
    <subcellularLocation>
        <location evidence="1">Cell outer membrane</location>
    </subcellularLocation>
</comment>
<dbReference type="PROSITE" id="PS51257">
    <property type="entry name" value="PROKAR_LIPOPROTEIN"/>
    <property type="match status" value="1"/>
</dbReference>
<dbReference type="Pfam" id="PF07980">
    <property type="entry name" value="SusD_RagB"/>
    <property type="match status" value="1"/>
</dbReference>
<dbReference type="Gene3D" id="1.25.40.390">
    <property type="match status" value="1"/>
</dbReference>
<dbReference type="OrthoDB" id="9773740at2"/>
<protein>
    <submittedName>
        <fullName evidence="7">RagB/SusD family nutrient uptake outer membrane protein</fullName>
    </submittedName>
</protein>
<dbReference type="InterPro" id="IPR011990">
    <property type="entry name" value="TPR-like_helical_dom_sf"/>
</dbReference>
<evidence type="ECO:0000313" key="7">
    <source>
        <dbReference type="EMBL" id="RWU05075.1"/>
    </source>
</evidence>
<proteinExistence type="inferred from homology"/>
<keyword evidence="3" id="KW-0732">Signal</keyword>
<sequence>MLSKQLHQIRFNTLKFQAIGFLMTVLVLVSCNKKLEINSTHLVNENNNWETISDTRGALLGAYGLLRAALADNNAHWLYGELRQGDFVATTRLDLKAVIDNKLNAPYPTLQSLSNWRRFYAVINSTSLFIERAGEVLKKDRQYTEKNYKTDVAQMRALRAFTYFLMCRIWGDVPLITSSHDAYFEKKERTKQSIVLRYAESELILAATDLPYKYGFQTDEDLPGAYYGKYTDGTVAADVGYWNGVLLTRTSAYAILAHIAAWDQRYLEASTYAEIAIRNYEKTGASFTTTANLTLSSGFFYNNKPSHLIAFPFRWDTKEFSQVGHIEDLTLAAPLITRARPHIYVPDETITQIFNEATDGRFRINPVDGKPVTDYFTGYGSSNTVFSKVKCIRNAPQTDGSLALYTSAMVFTRIEELTLLYAEAQAVLGNTSSAIDELDRVRFLRGLGGYNGAADGVIDAIFLERRRELMGEGWRWFDLVRLNRIKRKDAAFNQLLDRGGIYWPISEEVLRNNSLLVQNEYWR</sequence>
<dbReference type="GO" id="GO:0009279">
    <property type="term" value="C:cell outer membrane"/>
    <property type="evidence" value="ECO:0007669"/>
    <property type="project" value="UniProtKB-SubCell"/>
</dbReference>
<dbReference type="CDD" id="cd08977">
    <property type="entry name" value="SusD"/>
    <property type="match status" value="1"/>
</dbReference>
<accession>A0A3S3SQ47</accession>
<dbReference type="Proteomes" id="UP000284120">
    <property type="component" value="Unassembled WGS sequence"/>
</dbReference>
<keyword evidence="4" id="KW-0472">Membrane</keyword>
<dbReference type="AlphaFoldDB" id="A0A3S3SQ47"/>
<dbReference type="InterPro" id="IPR012944">
    <property type="entry name" value="SusD_RagB_dom"/>
</dbReference>
<name>A0A3S3SQ47_9SPHI</name>
<keyword evidence="5" id="KW-0998">Cell outer membrane</keyword>
<evidence type="ECO:0000256" key="5">
    <source>
        <dbReference type="ARBA" id="ARBA00023237"/>
    </source>
</evidence>
<evidence type="ECO:0000256" key="4">
    <source>
        <dbReference type="ARBA" id="ARBA00023136"/>
    </source>
</evidence>
<evidence type="ECO:0000256" key="1">
    <source>
        <dbReference type="ARBA" id="ARBA00004442"/>
    </source>
</evidence>
<keyword evidence="8" id="KW-1185">Reference proteome</keyword>
<comment type="caution">
    <text evidence="7">The sequence shown here is derived from an EMBL/GenBank/DDBJ whole genome shotgun (WGS) entry which is preliminary data.</text>
</comment>
<feature type="domain" description="RagB/SusD" evidence="6">
    <location>
        <begin position="380"/>
        <end position="522"/>
    </location>
</feature>
<organism evidence="7 8">
    <name type="scientific">Pedobacter chitinilyticus</name>
    <dbReference type="NCBI Taxonomy" id="2233776"/>
    <lineage>
        <taxon>Bacteria</taxon>
        <taxon>Pseudomonadati</taxon>
        <taxon>Bacteroidota</taxon>
        <taxon>Sphingobacteriia</taxon>
        <taxon>Sphingobacteriales</taxon>
        <taxon>Sphingobacteriaceae</taxon>
        <taxon>Pedobacter</taxon>
    </lineage>
</organism>
<gene>
    <name evidence="7" type="ORF">DPV69_18105</name>
</gene>
<reference evidence="7 8" key="1">
    <citation type="submission" date="2018-06" db="EMBL/GenBank/DDBJ databases">
        <title>Pedobacter endophyticus sp. nov., an endophytic bacterium isolated from a leaf of Triticum aestivum.</title>
        <authorList>
            <person name="Zhang L."/>
        </authorList>
    </citation>
    <scope>NUCLEOTIDE SEQUENCE [LARGE SCALE GENOMIC DNA]</scope>
    <source>
        <strain evidence="7 8">CM134L-2</strain>
    </source>
</reference>
<evidence type="ECO:0000313" key="8">
    <source>
        <dbReference type="Proteomes" id="UP000284120"/>
    </source>
</evidence>